<dbReference type="AlphaFoldDB" id="A0A2W5FQR9"/>
<organism evidence="2 3">
    <name type="scientific">Micavibrio aeruginosavorus</name>
    <dbReference type="NCBI Taxonomy" id="349221"/>
    <lineage>
        <taxon>Bacteria</taxon>
        <taxon>Pseudomonadati</taxon>
        <taxon>Bdellovibrionota</taxon>
        <taxon>Bdellovibrionia</taxon>
        <taxon>Bdellovibrionales</taxon>
        <taxon>Pseudobdellovibrionaceae</taxon>
        <taxon>Micavibrio</taxon>
    </lineage>
</organism>
<dbReference type="Pfam" id="PF10263">
    <property type="entry name" value="SprT-like"/>
    <property type="match status" value="1"/>
</dbReference>
<dbReference type="InterPro" id="IPR006640">
    <property type="entry name" value="SprT-like_domain"/>
</dbReference>
<evidence type="ECO:0000313" key="2">
    <source>
        <dbReference type="EMBL" id="PZP56177.1"/>
    </source>
</evidence>
<feature type="domain" description="SprT-like" evidence="1">
    <location>
        <begin position="11"/>
        <end position="107"/>
    </location>
</feature>
<evidence type="ECO:0000259" key="1">
    <source>
        <dbReference type="Pfam" id="PF10263"/>
    </source>
</evidence>
<sequence>MAYGHLVVAYAYFNESLFAGTLPGCLITMQRKQGAYGFFHGNRFGSRDRTEITDEIALNPAMFATRDDRAILSTLVHEMAHLWQHHFGKPSGAGYHNREWSAKMVDIG</sequence>
<dbReference type="GO" id="GO:0006950">
    <property type="term" value="P:response to stress"/>
    <property type="evidence" value="ECO:0007669"/>
    <property type="project" value="UniProtKB-ARBA"/>
</dbReference>
<dbReference type="Proteomes" id="UP000249739">
    <property type="component" value="Unassembled WGS sequence"/>
</dbReference>
<gene>
    <name evidence="2" type="ORF">DI586_04545</name>
</gene>
<evidence type="ECO:0000313" key="3">
    <source>
        <dbReference type="Proteomes" id="UP000249739"/>
    </source>
</evidence>
<feature type="non-terminal residue" evidence="2">
    <location>
        <position position="108"/>
    </location>
</feature>
<name>A0A2W5FQR9_9BACT</name>
<dbReference type="EMBL" id="QFOT01000035">
    <property type="protein sequence ID" value="PZP56177.1"/>
    <property type="molecule type" value="Genomic_DNA"/>
</dbReference>
<accession>A0A2W5FQR9</accession>
<proteinExistence type="predicted"/>
<reference evidence="2 3" key="1">
    <citation type="submission" date="2017-08" db="EMBL/GenBank/DDBJ databases">
        <title>Infants hospitalized years apart are colonized by the same room-sourced microbial strains.</title>
        <authorList>
            <person name="Brooks B."/>
            <person name="Olm M.R."/>
            <person name="Firek B.A."/>
            <person name="Baker R."/>
            <person name="Thomas B.C."/>
            <person name="Morowitz M.J."/>
            <person name="Banfield J.F."/>
        </authorList>
    </citation>
    <scope>NUCLEOTIDE SEQUENCE [LARGE SCALE GENOMIC DNA]</scope>
    <source>
        <strain evidence="2">S2_006_000_R2_64</strain>
    </source>
</reference>
<comment type="caution">
    <text evidence="2">The sequence shown here is derived from an EMBL/GenBank/DDBJ whole genome shotgun (WGS) entry which is preliminary data.</text>
</comment>
<protein>
    <submittedName>
        <fullName evidence="2">SprT domain-containing protein</fullName>
    </submittedName>
</protein>